<proteinExistence type="predicted"/>
<protein>
    <submittedName>
        <fullName evidence="9">Uncharacterized protein</fullName>
    </submittedName>
</protein>
<gene>
    <name evidence="9" type="ORF">Ccrd_024162</name>
</gene>
<dbReference type="GO" id="GO:0008270">
    <property type="term" value="F:zinc ion binding"/>
    <property type="evidence" value="ECO:0007669"/>
    <property type="project" value="UniProtKB-KW"/>
</dbReference>
<dbReference type="AlphaFoldDB" id="A0A103XCN6"/>
<keyword evidence="2" id="KW-0812">Transmembrane</keyword>
<dbReference type="EMBL" id="LEKV01005452">
    <property type="protein sequence ID" value="KVH88309.1"/>
    <property type="molecule type" value="Genomic_DNA"/>
</dbReference>
<keyword evidence="6" id="KW-1133">Transmembrane helix</keyword>
<keyword evidence="4" id="KW-0863">Zinc-finger</keyword>
<comment type="subcellular location">
    <subcellularLocation>
        <location evidence="1">Membrane</location>
        <topology evidence="1">Single-pass membrane protein</topology>
    </subcellularLocation>
</comment>
<reference evidence="9 10" key="1">
    <citation type="journal article" date="2016" name="Sci. Rep.">
        <title>The genome sequence of the outbreeding globe artichoke constructed de novo incorporating a phase-aware low-pass sequencing strategy of F1 progeny.</title>
        <authorList>
            <person name="Scaglione D."/>
            <person name="Reyes-Chin-Wo S."/>
            <person name="Acquadro A."/>
            <person name="Froenicke L."/>
            <person name="Portis E."/>
            <person name="Beitel C."/>
            <person name="Tirone M."/>
            <person name="Mauro R."/>
            <person name="Lo Monaco A."/>
            <person name="Mauromicale G."/>
            <person name="Faccioli P."/>
            <person name="Cattivelli L."/>
            <person name="Rieseberg L."/>
            <person name="Michelmore R."/>
            <person name="Lanteri S."/>
        </authorList>
    </citation>
    <scope>NUCLEOTIDE SEQUENCE [LARGE SCALE GENOMIC DNA]</scope>
    <source>
        <strain evidence="9">2C</strain>
    </source>
</reference>
<dbReference type="PANTHER" id="PTHR47168">
    <property type="entry name" value="RING ZINC FINGER DOMAIN SUPERFAMILY PROTEIN-RELATED"/>
    <property type="match status" value="1"/>
</dbReference>
<keyword evidence="7" id="KW-0472">Membrane</keyword>
<accession>A0A103XCN6</accession>
<name>A0A103XCN6_CYNCS</name>
<evidence type="ECO:0000256" key="6">
    <source>
        <dbReference type="ARBA" id="ARBA00022989"/>
    </source>
</evidence>
<dbReference type="InterPro" id="IPR051653">
    <property type="entry name" value="E3_ligase_sorting_rcpt"/>
</dbReference>
<feature type="compositionally biased region" description="Acidic residues" evidence="8">
    <location>
        <begin position="256"/>
        <end position="267"/>
    </location>
</feature>
<evidence type="ECO:0000256" key="2">
    <source>
        <dbReference type="ARBA" id="ARBA00022692"/>
    </source>
</evidence>
<evidence type="ECO:0000256" key="7">
    <source>
        <dbReference type="ARBA" id="ARBA00023136"/>
    </source>
</evidence>
<dbReference type="GO" id="GO:0016020">
    <property type="term" value="C:membrane"/>
    <property type="evidence" value="ECO:0007669"/>
    <property type="project" value="UniProtKB-SubCell"/>
</dbReference>
<keyword evidence="10" id="KW-1185">Reference proteome</keyword>
<comment type="caution">
    <text evidence="9">The sequence shown here is derived from an EMBL/GenBank/DDBJ whole genome shotgun (WGS) entry which is preliminary data.</text>
</comment>
<sequence length="423" mass="46754">MGSTTSKHPPPPNKTLKRTLSFIFICGSSSSTSPNEMEDDPIEDCHDRDNPTKIPRPTKEFALPSVAEHGSISPKSISQVFLDSNLVLNENPSPEIGPGTILDCRNGYGASTSNQDRVFPHPSSSKSRIDISFVDRNDDIVERITHSDRLLPIENEIPEREVILARNFSFKSVDDTCQETIPSNLGLSLPEREQEQRDETVNHDVASVSSDNLSRATTEVNTHELRSDTRSLIWDAFFRENGERHSDSQTFTFSSDDSDDEFGDDSLDGGARSDGRHLGSRTHNITELGQPSSSEIWESIRRGSDESHLRTHICPSGHHSYGTCFCDPTSMAENGRPPATLSRIIMLAETLFEVLDEIQRHPLSLPLTMVSLPAPDSVVDSLPVKNHKVKHKSESDIEQICPLCRGDVCEADATILSSEIALA</sequence>
<dbReference type="Proteomes" id="UP000243975">
    <property type="component" value="Unassembled WGS sequence"/>
</dbReference>
<keyword evidence="3" id="KW-0479">Metal-binding</keyword>
<dbReference type="PANTHER" id="PTHR47168:SF6">
    <property type="entry name" value="E3 UBIQUITIN-PROTEIN LIGASE RLIM-LIKE"/>
    <property type="match status" value="1"/>
</dbReference>
<evidence type="ECO:0000256" key="3">
    <source>
        <dbReference type="ARBA" id="ARBA00022723"/>
    </source>
</evidence>
<feature type="region of interest" description="Disordered" evidence="8">
    <location>
        <begin position="245"/>
        <end position="293"/>
    </location>
</feature>
<evidence type="ECO:0000313" key="10">
    <source>
        <dbReference type="Proteomes" id="UP000243975"/>
    </source>
</evidence>
<feature type="compositionally biased region" description="Polar residues" evidence="8">
    <location>
        <begin position="281"/>
        <end position="293"/>
    </location>
</feature>
<evidence type="ECO:0000256" key="5">
    <source>
        <dbReference type="ARBA" id="ARBA00022833"/>
    </source>
</evidence>
<keyword evidence="5" id="KW-0862">Zinc</keyword>
<organism evidence="9 10">
    <name type="scientific">Cynara cardunculus var. scolymus</name>
    <name type="common">Globe artichoke</name>
    <name type="synonym">Cynara scolymus</name>
    <dbReference type="NCBI Taxonomy" id="59895"/>
    <lineage>
        <taxon>Eukaryota</taxon>
        <taxon>Viridiplantae</taxon>
        <taxon>Streptophyta</taxon>
        <taxon>Embryophyta</taxon>
        <taxon>Tracheophyta</taxon>
        <taxon>Spermatophyta</taxon>
        <taxon>Magnoliopsida</taxon>
        <taxon>eudicotyledons</taxon>
        <taxon>Gunneridae</taxon>
        <taxon>Pentapetalae</taxon>
        <taxon>asterids</taxon>
        <taxon>campanulids</taxon>
        <taxon>Asterales</taxon>
        <taxon>Asteraceae</taxon>
        <taxon>Carduoideae</taxon>
        <taxon>Cardueae</taxon>
        <taxon>Carduinae</taxon>
        <taxon>Cynara</taxon>
    </lineage>
</organism>
<evidence type="ECO:0000256" key="8">
    <source>
        <dbReference type="SAM" id="MobiDB-lite"/>
    </source>
</evidence>
<evidence type="ECO:0000256" key="4">
    <source>
        <dbReference type="ARBA" id="ARBA00022771"/>
    </source>
</evidence>
<evidence type="ECO:0000313" key="9">
    <source>
        <dbReference type="EMBL" id="KVH88309.1"/>
    </source>
</evidence>
<dbReference type="Gramene" id="KVH88309">
    <property type="protein sequence ID" value="KVH88309"/>
    <property type="gene ID" value="Ccrd_024162"/>
</dbReference>
<dbReference type="STRING" id="59895.A0A103XCN6"/>
<feature type="region of interest" description="Disordered" evidence="8">
    <location>
        <begin position="29"/>
        <end position="56"/>
    </location>
</feature>
<evidence type="ECO:0000256" key="1">
    <source>
        <dbReference type="ARBA" id="ARBA00004167"/>
    </source>
</evidence>